<evidence type="ECO:0000313" key="3">
    <source>
        <dbReference type="Proteomes" id="UP000184267"/>
    </source>
</evidence>
<dbReference type="AlphaFoldDB" id="A0A1M2VDP6"/>
<gene>
    <name evidence="2" type="ORF">TRAPUB_3473</name>
</gene>
<keyword evidence="3" id="KW-1185">Reference proteome</keyword>
<reference evidence="2 3" key="1">
    <citation type="submission" date="2016-10" db="EMBL/GenBank/DDBJ databases">
        <title>Genome sequence of the basidiomycete white-rot fungus Trametes pubescens.</title>
        <authorList>
            <person name="Makela M.R."/>
            <person name="Granchi Z."/>
            <person name="Peng M."/>
            <person name="De Vries R.P."/>
            <person name="Grigoriev I."/>
            <person name="Riley R."/>
            <person name="Hilden K."/>
        </authorList>
    </citation>
    <scope>NUCLEOTIDE SEQUENCE [LARGE SCALE GENOMIC DNA]</scope>
    <source>
        <strain evidence="2 3">FBCC735</strain>
    </source>
</reference>
<name>A0A1M2VDP6_TRAPU</name>
<evidence type="ECO:0000256" key="1">
    <source>
        <dbReference type="SAM" id="MobiDB-lite"/>
    </source>
</evidence>
<organism evidence="2 3">
    <name type="scientific">Trametes pubescens</name>
    <name type="common">White-rot fungus</name>
    <dbReference type="NCBI Taxonomy" id="154538"/>
    <lineage>
        <taxon>Eukaryota</taxon>
        <taxon>Fungi</taxon>
        <taxon>Dikarya</taxon>
        <taxon>Basidiomycota</taxon>
        <taxon>Agaricomycotina</taxon>
        <taxon>Agaricomycetes</taxon>
        <taxon>Polyporales</taxon>
        <taxon>Polyporaceae</taxon>
        <taxon>Trametes</taxon>
    </lineage>
</organism>
<proteinExistence type="predicted"/>
<evidence type="ECO:0000313" key="2">
    <source>
        <dbReference type="EMBL" id="OJT05705.1"/>
    </source>
</evidence>
<protein>
    <submittedName>
        <fullName evidence="2">Uncharacterized protein</fullName>
    </submittedName>
</protein>
<feature type="region of interest" description="Disordered" evidence="1">
    <location>
        <begin position="1"/>
        <end position="94"/>
    </location>
</feature>
<feature type="compositionally biased region" description="Basic and acidic residues" evidence="1">
    <location>
        <begin position="24"/>
        <end position="37"/>
    </location>
</feature>
<dbReference type="Proteomes" id="UP000184267">
    <property type="component" value="Unassembled WGS sequence"/>
</dbReference>
<sequence length="131" mass="14286">MGVVASTREPREDRVNRHAPKKKAREEGREGRSKRGGDNVQRQNMEVDDNQDDHKETAKENEGSRGKRMPYPQEPGGKLWSARGQQSFKTPSDVVELEVGEVGSVRTTDGGSGFASAFSSEAIIDDGKGAV</sequence>
<feature type="compositionally biased region" description="Basic and acidic residues" evidence="1">
    <location>
        <begin position="52"/>
        <end position="65"/>
    </location>
</feature>
<accession>A0A1M2VDP6</accession>
<dbReference type="EMBL" id="MNAD01001401">
    <property type="protein sequence ID" value="OJT05705.1"/>
    <property type="molecule type" value="Genomic_DNA"/>
</dbReference>
<comment type="caution">
    <text evidence="2">The sequence shown here is derived from an EMBL/GenBank/DDBJ whole genome shotgun (WGS) entry which is preliminary data.</text>
</comment>